<dbReference type="AlphaFoldDB" id="A0A3S0XB92"/>
<dbReference type="PROSITE" id="PS51257">
    <property type="entry name" value="PROKAR_LIPOPROTEIN"/>
    <property type="match status" value="1"/>
</dbReference>
<organism evidence="2 3">
    <name type="scientific">Azospirillum doebereinerae</name>
    <dbReference type="NCBI Taxonomy" id="92933"/>
    <lineage>
        <taxon>Bacteria</taxon>
        <taxon>Pseudomonadati</taxon>
        <taxon>Pseudomonadota</taxon>
        <taxon>Alphaproteobacteria</taxon>
        <taxon>Rhodospirillales</taxon>
        <taxon>Azospirillaceae</taxon>
        <taxon>Azospirillum</taxon>
    </lineage>
</organism>
<proteinExistence type="predicted"/>
<accession>A0A3S0XB92</accession>
<sequence>MDRQHLGRRRFGLGNARLTAPLVLLALAACQTTVAPTPAPPAPRGLESAAGQPFRSAPRSGWAVTIHKPGSGRTYCQAARAAEESDGGLGMVFRTASAESGFTLTGVTAATPGERYELTASFDQGAKLMLGARGLPGGGLYVSVPTKTYLEELAPFARGKRVTFRSATLGDLGSLALSGSSWAINASDECRILHADP</sequence>
<feature type="signal peptide" evidence="1">
    <location>
        <begin position="1"/>
        <end position="28"/>
    </location>
</feature>
<evidence type="ECO:0000256" key="1">
    <source>
        <dbReference type="SAM" id="SignalP"/>
    </source>
</evidence>
<dbReference type="EMBL" id="RZIJ01000009">
    <property type="protein sequence ID" value="RUQ70818.1"/>
    <property type="molecule type" value="Genomic_DNA"/>
</dbReference>
<comment type="caution">
    <text evidence="2">The sequence shown here is derived from an EMBL/GenBank/DDBJ whole genome shotgun (WGS) entry which is preliminary data.</text>
</comment>
<evidence type="ECO:0008006" key="4">
    <source>
        <dbReference type="Google" id="ProtNLM"/>
    </source>
</evidence>
<gene>
    <name evidence="2" type="ORF">EJ913_13745</name>
</gene>
<dbReference type="RefSeq" id="WP_126998726.1">
    <property type="nucleotide sequence ID" value="NZ_JBNPXW010000008.1"/>
</dbReference>
<dbReference type="Proteomes" id="UP000280346">
    <property type="component" value="Unassembled WGS sequence"/>
</dbReference>
<feature type="chain" id="PRO_5018666418" description="Lipoprotein" evidence="1">
    <location>
        <begin position="29"/>
        <end position="197"/>
    </location>
</feature>
<reference evidence="2 3" key="1">
    <citation type="submission" date="2018-12" db="EMBL/GenBank/DDBJ databases">
        <authorList>
            <person name="Yang Y."/>
        </authorList>
    </citation>
    <scope>NUCLEOTIDE SEQUENCE [LARGE SCALE GENOMIC DNA]</scope>
    <source>
        <strain evidence="2 3">GSF71</strain>
    </source>
</reference>
<keyword evidence="3" id="KW-1185">Reference proteome</keyword>
<evidence type="ECO:0000313" key="2">
    <source>
        <dbReference type="EMBL" id="RUQ70818.1"/>
    </source>
</evidence>
<dbReference type="OrthoDB" id="7305463at2"/>
<name>A0A3S0XB92_9PROT</name>
<protein>
    <recommendedName>
        <fullName evidence="4">Lipoprotein</fullName>
    </recommendedName>
</protein>
<evidence type="ECO:0000313" key="3">
    <source>
        <dbReference type="Proteomes" id="UP000280346"/>
    </source>
</evidence>
<keyword evidence="1" id="KW-0732">Signal</keyword>